<keyword evidence="2" id="KW-0472">Membrane</keyword>
<organism evidence="3 4">
    <name type="scientific">Kitasatospora misakiensis</name>
    <dbReference type="NCBI Taxonomy" id="67330"/>
    <lineage>
        <taxon>Bacteria</taxon>
        <taxon>Bacillati</taxon>
        <taxon>Actinomycetota</taxon>
        <taxon>Actinomycetes</taxon>
        <taxon>Kitasatosporales</taxon>
        <taxon>Streptomycetaceae</taxon>
        <taxon>Kitasatospora</taxon>
    </lineage>
</organism>
<name>A0ABW0XD73_9ACTN</name>
<feature type="transmembrane region" description="Helical" evidence="2">
    <location>
        <begin position="35"/>
        <end position="54"/>
    </location>
</feature>
<keyword evidence="2" id="KW-0812">Transmembrane</keyword>
<keyword evidence="4" id="KW-1185">Reference proteome</keyword>
<evidence type="ECO:0008006" key="5">
    <source>
        <dbReference type="Google" id="ProtNLM"/>
    </source>
</evidence>
<dbReference type="RefSeq" id="WP_380229343.1">
    <property type="nucleotide sequence ID" value="NZ_JBHSOF010000064.1"/>
</dbReference>
<dbReference type="EMBL" id="JBHSOF010000064">
    <property type="protein sequence ID" value="MFC5667673.1"/>
    <property type="molecule type" value="Genomic_DNA"/>
</dbReference>
<keyword evidence="2" id="KW-1133">Transmembrane helix</keyword>
<evidence type="ECO:0000313" key="4">
    <source>
        <dbReference type="Proteomes" id="UP001595975"/>
    </source>
</evidence>
<dbReference type="Proteomes" id="UP001595975">
    <property type="component" value="Unassembled WGS sequence"/>
</dbReference>
<proteinExistence type="predicted"/>
<accession>A0ABW0XD73</accession>
<reference evidence="4" key="1">
    <citation type="journal article" date="2019" name="Int. J. Syst. Evol. Microbiol.">
        <title>The Global Catalogue of Microorganisms (GCM) 10K type strain sequencing project: providing services to taxonomists for standard genome sequencing and annotation.</title>
        <authorList>
            <consortium name="The Broad Institute Genomics Platform"/>
            <consortium name="The Broad Institute Genome Sequencing Center for Infectious Disease"/>
            <person name="Wu L."/>
            <person name="Ma J."/>
        </authorList>
    </citation>
    <scope>NUCLEOTIDE SEQUENCE [LARGE SCALE GENOMIC DNA]</scope>
    <source>
        <strain evidence="4">CGMCC 4.1437</strain>
    </source>
</reference>
<gene>
    <name evidence="3" type="ORF">ACFP3U_32510</name>
</gene>
<evidence type="ECO:0000256" key="1">
    <source>
        <dbReference type="SAM" id="MobiDB-lite"/>
    </source>
</evidence>
<sequence length="168" mass="17639">MTSRTGFFALSGVLALVALICVGEGVQLVATGKPLGIGLGACAFVIPVIGLWFLRQTVRFGRDSERLARELEAEGGLPVDELERTEGGRIDRASADAVFARRKAEAEAAPGDWRVFFRLAVAYADAGDVPRARRTMQHAIRLHRTTGAGTASAGGAGTTISKAARSSA</sequence>
<feature type="region of interest" description="Disordered" evidence="1">
    <location>
        <begin position="146"/>
        <end position="168"/>
    </location>
</feature>
<evidence type="ECO:0000256" key="2">
    <source>
        <dbReference type="SAM" id="Phobius"/>
    </source>
</evidence>
<comment type="caution">
    <text evidence="3">The sequence shown here is derived from an EMBL/GenBank/DDBJ whole genome shotgun (WGS) entry which is preliminary data.</text>
</comment>
<protein>
    <recommendedName>
        <fullName evidence="5">Tetratricopeptide repeat protein</fullName>
    </recommendedName>
</protein>
<evidence type="ECO:0000313" key="3">
    <source>
        <dbReference type="EMBL" id="MFC5667673.1"/>
    </source>
</evidence>